<dbReference type="EMBL" id="JARKIB010000018">
    <property type="protein sequence ID" value="KAJ7769310.1"/>
    <property type="molecule type" value="Genomic_DNA"/>
</dbReference>
<evidence type="ECO:0000313" key="2">
    <source>
        <dbReference type="Proteomes" id="UP001215598"/>
    </source>
</evidence>
<accession>A0AAD7NPP3</accession>
<dbReference type="Proteomes" id="UP001215598">
    <property type="component" value="Unassembled WGS sequence"/>
</dbReference>
<name>A0AAD7NPP3_9AGAR</name>
<gene>
    <name evidence="1" type="ORF">B0H16DRAFT_1686140</name>
</gene>
<keyword evidence="2" id="KW-1185">Reference proteome</keyword>
<dbReference type="AlphaFoldDB" id="A0AAD7NPP3"/>
<proteinExistence type="predicted"/>
<evidence type="ECO:0000313" key="1">
    <source>
        <dbReference type="EMBL" id="KAJ7769310.1"/>
    </source>
</evidence>
<protein>
    <submittedName>
        <fullName evidence="1">Uncharacterized protein</fullName>
    </submittedName>
</protein>
<sequence>MVFLNFFLRAWDRVEGGSVDFRTRRGGTSTDKDKDGFIHVRKVGALGARKRKDFGASGRPRTASKELEEPGILTAFKVSLASLRYVPLQGFIDHAWQNNQSGDRAKKNHQLFIESRACNFFELVLKRQFQPSNAAPYERRLGGRLTAISQQRSDHGMDREAVTVPAGLVCQVRELGGGDEDRGGRDSGNEWIHRRFWETFMLVQIAARKCDNATVVSSSGPGA</sequence>
<organism evidence="1 2">
    <name type="scientific">Mycena metata</name>
    <dbReference type="NCBI Taxonomy" id="1033252"/>
    <lineage>
        <taxon>Eukaryota</taxon>
        <taxon>Fungi</taxon>
        <taxon>Dikarya</taxon>
        <taxon>Basidiomycota</taxon>
        <taxon>Agaricomycotina</taxon>
        <taxon>Agaricomycetes</taxon>
        <taxon>Agaricomycetidae</taxon>
        <taxon>Agaricales</taxon>
        <taxon>Marasmiineae</taxon>
        <taxon>Mycenaceae</taxon>
        <taxon>Mycena</taxon>
    </lineage>
</organism>
<reference evidence="1" key="1">
    <citation type="submission" date="2023-03" db="EMBL/GenBank/DDBJ databases">
        <title>Massive genome expansion in bonnet fungi (Mycena s.s.) driven by repeated elements and novel gene families across ecological guilds.</title>
        <authorList>
            <consortium name="Lawrence Berkeley National Laboratory"/>
            <person name="Harder C.B."/>
            <person name="Miyauchi S."/>
            <person name="Viragh M."/>
            <person name="Kuo A."/>
            <person name="Thoen E."/>
            <person name="Andreopoulos B."/>
            <person name="Lu D."/>
            <person name="Skrede I."/>
            <person name="Drula E."/>
            <person name="Henrissat B."/>
            <person name="Morin E."/>
            <person name="Kohler A."/>
            <person name="Barry K."/>
            <person name="LaButti K."/>
            <person name="Morin E."/>
            <person name="Salamov A."/>
            <person name="Lipzen A."/>
            <person name="Mereny Z."/>
            <person name="Hegedus B."/>
            <person name="Baldrian P."/>
            <person name="Stursova M."/>
            <person name="Weitz H."/>
            <person name="Taylor A."/>
            <person name="Grigoriev I.V."/>
            <person name="Nagy L.G."/>
            <person name="Martin F."/>
            <person name="Kauserud H."/>
        </authorList>
    </citation>
    <scope>NUCLEOTIDE SEQUENCE</scope>
    <source>
        <strain evidence="1">CBHHK182m</strain>
    </source>
</reference>
<comment type="caution">
    <text evidence="1">The sequence shown here is derived from an EMBL/GenBank/DDBJ whole genome shotgun (WGS) entry which is preliminary data.</text>
</comment>